<feature type="domain" description="AB hydrolase-1" evidence="2">
    <location>
        <begin position="153"/>
        <end position="292"/>
    </location>
</feature>
<comment type="similarity">
    <text evidence="1">Belongs to the AB hydrolase superfamily. FUS2 hydrolase family.</text>
</comment>
<keyword evidence="3" id="KW-0378">Hydrolase</keyword>
<dbReference type="Gene3D" id="3.40.50.1820">
    <property type="entry name" value="alpha/beta hydrolase"/>
    <property type="match status" value="1"/>
</dbReference>
<accession>A0A401YXR5</accession>
<name>A0A401YXR5_9ACTN</name>
<organism evidence="3 4">
    <name type="scientific">Embleya hyalina</name>
    <dbReference type="NCBI Taxonomy" id="516124"/>
    <lineage>
        <taxon>Bacteria</taxon>
        <taxon>Bacillati</taxon>
        <taxon>Actinomycetota</taxon>
        <taxon>Actinomycetes</taxon>
        <taxon>Kitasatosporales</taxon>
        <taxon>Streptomycetaceae</taxon>
        <taxon>Embleya</taxon>
    </lineage>
</organism>
<dbReference type="AlphaFoldDB" id="A0A401YXR5"/>
<dbReference type="InterPro" id="IPR029058">
    <property type="entry name" value="AB_hydrolase_fold"/>
</dbReference>
<gene>
    <name evidence="3" type="ORF">EHYA_07137</name>
</gene>
<dbReference type="RefSeq" id="WP_126641210.1">
    <property type="nucleotide sequence ID" value="NZ_BIFH01000032.1"/>
</dbReference>
<dbReference type="Proteomes" id="UP000286931">
    <property type="component" value="Unassembled WGS sequence"/>
</dbReference>
<keyword evidence="3" id="KW-0031">Aminopeptidase</keyword>
<dbReference type="InterPro" id="IPR000073">
    <property type="entry name" value="AB_hydrolase_1"/>
</dbReference>
<evidence type="ECO:0000313" key="4">
    <source>
        <dbReference type="Proteomes" id="UP000286931"/>
    </source>
</evidence>
<reference evidence="3 4" key="1">
    <citation type="submission" date="2018-12" db="EMBL/GenBank/DDBJ databases">
        <title>Draft genome sequence of Embleya hyalina NBRC 13850T.</title>
        <authorList>
            <person name="Komaki H."/>
            <person name="Hosoyama A."/>
            <person name="Kimura A."/>
            <person name="Ichikawa N."/>
            <person name="Tamura T."/>
        </authorList>
    </citation>
    <scope>NUCLEOTIDE SEQUENCE [LARGE SCALE GENOMIC DNA]</scope>
    <source>
        <strain evidence="3 4">NBRC 13850</strain>
    </source>
</reference>
<dbReference type="Gene3D" id="1.20.1440.110">
    <property type="entry name" value="acylaminoacyl peptidase"/>
    <property type="match status" value="1"/>
</dbReference>
<evidence type="ECO:0000259" key="2">
    <source>
        <dbReference type="Pfam" id="PF00561"/>
    </source>
</evidence>
<evidence type="ECO:0000256" key="1">
    <source>
        <dbReference type="ARBA" id="ARBA00038115"/>
    </source>
</evidence>
<proteinExistence type="inferred from homology"/>
<keyword evidence="3" id="KW-0645">Protease</keyword>
<evidence type="ECO:0000313" key="3">
    <source>
        <dbReference type="EMBL" id="GCD99416.1"/>
    </source>
</evidence>
<dbReference type="PANTHER" id="PTHR22946">
    <property type="entry name" value="DIENELACTONE HYDROLASE DOMAIN-CONTAINING PROTEIN-RELATED"/>
    <property type="match status" value="1"/>
</dbReference>
<dbReference type="GO" id="GO:0004177">
    <property type="term" value="F:aminopeptidase activity"/>
    <property type="evidence" value="ECO:0007669"/>
    <property type="project" value="UniProtKB-KW"/>
</dbReference>
<sequence length="359" mass="38182">MTSTNTLPDVSTVFEIPGFLAQFAAGNRSRAIACGLDPDEYDRVTTAGPDTLAEWPAAFRRVGEAYLRVGERCAARGHDVSAGEAFRTAARWLHCATFPPAADHADTIVVARAADAAMRRAFGYLDPGVVRIEGEGFAGWLRRPVDAALPPRVVVVAPGLNSGKEEFHAVDEALLRRGLAVFSFDGPGQGVLVDTAPRADYHRVVSRVIDALDARADLDTRGGVGLIGLSLGGFYALLTAAHEPRVAAVVAVSGPYRLDWPELPLFVRETLTVRTGSPAAAEEFARHVDLTGTADRIGAPLRVVEGGEDITPGVLPAAHVSHDAPEAEVLLIPHGDHLLCNAQAAWLPDTCDWLTDRLG</sequence>
<dbReference type="PANTHER" id="PTHR22946:SF12">
    <property type="entry name" value="CONIDIAL PIGMENT BIOSYNTHESIS PROTEIN AYG1 (AFU_ORTHOLOGUE AFUA_2G17550)"/>
    <property type="match status" value="1"/>
</dbReference>
<dbReference type="InterPro" id="IPR050261">
    <property type="entry name" value="FrsA_esterase"/>
</dbReference>
<dbReference type="Pfam" id="PF00561">
    <property type="entry name" value="Abhydrolase_1"/>
    <property type="match status" value="1"/>
</dbReference>
<dbReference type="EMBL" id="BIFH01000032">
    <property type="protein sequence ID" value="GCD99416.1"/>
    <property type="molecule type" value="Genomic_DNA"/>
</dbReference>
<protein>
    <submittedName>
        <fullName evidence="3">Dipeptidyl aminopeptidase</fullName>
    </submittedName>
</protein>
<dbReference type="OrthoDB" id="9765647at2"/>
<keyword evidence="4" id="KW-1185">Reference proteome</keyword>
<comment type="caution">
    <text evidence="3">The sequence shown here is derived from an EMBL/GenBank/DDBJ whole genome shotgun (WGS) entry which is preliminary data.</text>
</comment>
<dbReference type="SUPFAM" id="SSF53474">
    <property type="entry name" value="alpha/beta-Hydrolases"/>
    <property type="match status" value="1"/>
</dbReference>